<dbReference type="Proteomes" id="UP000286510">
    <property type="component" value="Unassembled WGS sequence"/>
</dbReference>
<dbReference type="AlphaFoldDB" id="A0A397AI90"/>
<protein>
    <submittedName>
        <fullName evidence="2">Uncharacterized protein</fullName>
    </submittedName>
</protein>
<dbReference type="EMBL" id="QUTA01007880">
    <property type="protein sequence ID" value="RHY05498.1"/>
    <property type="molecule type" value="Genomic_DNA"/>
</dbReference>
<evidence type="ECO:0000313" key="4">
    <source>
        <dbReference type="Proteomes" id="UP000266239"/>
    </source>
</evidence>
<evidence type="ECO:0000313" key="3">
    <source>
        <dbReference type="EMBL" id="RHZ11154.1"/>
    </source>
</evidence>
<organism evidence="2 4">
    <name type="scientific">Aphanomyces astaci</name>
    <name type="common">Crayfish plague agent</name>
    <dbReference type="NCBI Taxonomy" id="112090"/>
    <lineage>
        <taxon>Eukaryota</taxon>
        <taxon>Sar</taxon>
        <taxon>Stramenopiles</taxon>
        <taxon>Oomycota</taxon>
        <taxon>Saprolegniomycetes</taxon>
        <taxon>Saprolegniales</taxon>
        <taxon>Verrucalvaceae</taxon>
        <taxon>Aphanomyces</taxon>
    </lineage>
</organism>
<sequence length="267" mass="30228">MMKGLPSFDFDVRQGWVDLSFADDDEDEDEEKHNWEWFQIPHAGHASPRKAVQKPHQQQLLSKAKPVKGKEEDFIKQMLKEHNAKVKNARTSSAGDARYAGHQTTTGTKTHGARKSSSDERKSSLECAWHSISQESISRKITKEVYVLDQAEYAKAVADPDHASNRRKQIASPGAVIAPSSLSHQSPDPTRAHRAIKSPHEDLQDMLDELKAKHTPQAIRVVTQIDTKAAVKRKQPLPKTDHMELQLLVQQHNDKHKLRRLSSSHHH</sequence>
<feature type="region of interest" description="Disordered" evidence="1">
    <location>
        <begin position="159"/>
        <end position="195"/>
    </location>
</feature>
<comment type="caution">
    <text evidence="2">The sequence shown here is derived from an EMBL/GenBank/DDBJ whole genome shotgun (WGS) entry which is preliminary data.</text>
</comment>
<name>A0A397AI90_APHAT</name>
<feature type="region of interest" description="Disordered" evidence="1">
    <location>
        <begin position="83"/>
        <end position="122"/>
    </location>
</feature>
<evidence type="ECO:0000313" key="5">
    <source>
        <dbReference type="Proteomes" id="UP000286510"/>
    </source>
</evidence>
<dbReference type="EMBL" id="QUTF01014900">
    <property type="protein sequence ID" value="RHZ11154.1"/>
    <property type="molecule type" value="Genomic_DNA"/>
</dbReference>
<dbReference type="VEuPathDB" id="FungiDB:H257_04333"/>
<evidence type="ECO:0000256" key="1">
    <source>
        <dbReference type="SAM" id="MobiDB-lite"/>
    </source>
</evidence>
<reference evidence="4 5" key="1">
    <citation type="submission" date="2018-08" db="EMBL/GenBank/DDBJ databases">
        <title>Aphanomyces genome sequencing and annotation.</title>
        <authorList>
            <person name="Minardi D."/>
            <person name="Oidtmann B."/>
            <person name="Van Der Giezen M."/>
            <person name="Studholme D.J."/>
        </authorList>
    </citation>
    <scope>NUCLEOTIDE SEQUENCE [LARGE SCALE GENOMIC DNA]</scope>
    <source>
        <strain evidence="3 5">FDL457</strain>
        <strain evidence="2 4">Yx</strain>
    </source>
</reference>
<gene>
    <name evidence="2" type="ORF">DYB25_001426</name>
    <name evidence="3" type="ORF">DYB26_000008</name>
</gene>
<feature type="region of interest" description="Disordered" evidence="1">
    <location>
        <begin position="42"/>
        <end position="68"/>
    </location>
</feature>
<evidence type="ECO:0000313" key="2">
    <source>
        <dbReference type="EMBL" id="RHY05498.1"/>
    </source>
</evidence>
<proteinExistence type="predicted"/>
<feature type="compositionally biased region" description="Low complexity" evidence="1">
    <location>
        <begin position="101"/>
        <end position="110"/>
    </location>
</feature>
<accession>A0A397AI90</accession>
<dbReference type="Proteomes" id="UP000266239">
    <property type="component" value="Unassembled WGS sequence"/>
</dbReference>